<reference evidence="10" key="1">
    <citation type="submission" date="2022-11" db="UniProtKB">
        <authorList>
            <consortium name="WormBaseParasite"/>
        </authorList>
    </citation>
    <scope>IDENTIFICATION</scope>
</reference>
<sequence length="286" mass="32667">MGVIDIIFSLNCEWLLSIGKDKKFVWLCSETTRRLGCFDVGEFCTSLQFDSPAKYVFIGDNAGNISVLRLRDNSYELITRLSAHSGCIKSLVWDAERQLLFSGSHDQLIIEWDIGSKRGSAIELFGHGSRIVDLKLASGFKRLFSADESGLVLCWNTDVSRKETPRWATSDICQQCDSPFFWNVKDMWTKKIVGARQHHCRVCGRAVCDKCSKHELKYPPMGYEREIRLCDRCFDELGNQTFEPLAIPHETRHRIICISLDEMAGKLLTVGTDKFLKIWDVKKALQ</sequence>
<dbReference type="WBParaSite" id="nRc.2.0.1.t19129-RA">
    <property type="protein sequence ID" value="nRc.2.0.1.t19129-RA"/>
    <property type="gene ID" value="nRc.2.0.1.g19129"/>
</dbReference>
<dbReference type="PROSITE" id="PS50294">
    <property type="entry name" value="WD_REPEATS_REGION"/>
    <property type="match status" value="1"/>
</dbReference>
<dbReference type="InterPro" id="IPR013083">
    <property type="entry name" value="Znf_RING/FYVE/PHD"/>
</dbReference>
<evidence type="ECO:0000259" key="8">
    <source>
        <dbReference type="PROSITE" id="PS50178"/>
    </source>
</evidence>
<dbReference type="Pfam" id="PF00400">
    <property type="entry name" value="WD40"/>
    <property type="match status" value="1"/>
</dbReference>
<dbReference type="GO" id="GO:0008270">
    <property type="term" value="F:zinc ion binding"/>
    <property type="evidence" value="ECO:0007669"/>
    <property type="project" value="UniProtKB-KW"/>
</dbReference>
<dbReference type="InterPro" id="IPR017455">
    <property type="entry name" value="Znf_FYVE-rel"/>
</dbReference>
<protein>
    <submittedName>
        <fullName evidence="10">FYVE-type domain-containing protein</fullName>
    </submittedName>
</protein>
<keyword evidence="3" id="KW-0677">Repeat</keyword>
<dbReference type="PROSITE" id="PS50082">
    <property type="entry name" value="WD_REPEATS_2"/>
    <property type="match status" value="1"/>
</dbReference>
<dbReference type="InterPro" id="IPR001680">
    <property type="entry name" value="WD40_rpt"/>
</dbReference>
<accession>A0A915IZ64</accession>
<keyword evidence="5" id="KW-0862">Zinc</keyword>
<dbReference type="SMART" id="SM00320">
    <property type="entry name" value="WD40"/>
    <property type="match status" value="4"/>
</dbReference>
<dbReference type="Pfam" id="PF01363">
    <property type="entry name" value="FYVE"/>
    <property type="match status" value="1"/>
</dbReference>
<dbReference type="PROSITE" id="PS50178">
    <property type="entry name" value="ZF_FYVE"/>
    <property type="match status" value="1"/>
</dbReference>
<dbReference type="InterPro" id="IPR011011">
    <property type="entry name" value="Znf_FYVE_PHD"/>
</dbReference>
<feature type="domain" description="FYVE-type" evidence="8">
    <location>
        <begin position="167"/>
        <end position="238"/>
    </location>
</feature>
<keyword evidence="9" id="KW-1185">Reference proteome</keyword>
<dbReference type="InterPro" id="IPR000306">
    <property type="entry name" value="Znf_FYVE"/>
</dbReference>
<dbReference type="GO" id="GO:0005769">
    <property type="term" value="C:early endosome"/>
    <property type="evidence" value="ECO:0007669"/>
    <property type="project" value="TreeGrafter"/>
</dbReference>
<dbReference type="InterPro" id="IPR019775">
    <property type="entry name" value="WD40_repeat_CS"/>
</dbReference>
<dbReference type="AlphaFoldDB" id="A0A915IZ64"/>
<organism evidence="9 10">
    <name type="scientific">Romanomermis culicivorax</name>
    <name type="common">Nematode worm</name>
    <dbReference type="NCBI Taxonomy" id="13658"/>
    <lineage>
        <taxon>Eukaryota</taxon>
        <taxon>Metazoa</taxon>
        <taxon>Ecdysozoa</taxon>
        <taxon>Nematoda</taxon>
        <taxon>Enoplea</taxon>
        <taxon>Dorylaimia</taxon>
        <taxon>Mermithida</taxon>
        <taxon>Mermithoidea</taxon>
        <taxon>Mermithidae</taxon>
        <taxon>Romanomermis</taxon>
    </lineage>
</organism>
<feature type="repeat" description="WD" evidence="7">
    <location>
        <begin position="81"/>
        <end position="122"/>
    </location>
</feature>
<evidence type="ECO:0000256" key="2">
    <source>
        <dbReference type="ARBA" id="ARBA00022723"/>
    </source>
</evidence>
<evidence type="ECO:0000256" key="3">
    <source>
        <dbReference type="ARBA" id="ARBA00022737"/>
    </source>
</evidence>
<dbReference type="FunFam" id="3.30.40.10:FF:000105">
    <property type="entry name" value="WD repeat and FYVE domain-containing protein 2"/>
    <property type="match status" value="1"/>
</dbReference>
<dbReference type="SUPFAM" id="SSF57903">
    <property type="entry name" value="FYVE/PHD zinc finger"/>
    <property type="match status" value="1"/>
</dbReference>
<dbReference type="InterPro" id="IPR015943">
    <property type="entry name" value="WD40/YVTN_repeat-like_dom_sf"/>
</dbReference>
<evidence type="ECO:0000256" key="1">
    <source>
        <dbReference type="ARBA" id="ARBA00022574"/>
    </source>
</evidence>
<keyword evidence="4 6" id="KW-0863">Zinc-finger</keyword>
<dbReference type="Gene3D" id="2.130.10.10">
    <property type="entry name" value="YVTN repeat-like/Quinoprotein amine dehydrogenase"/>
    <property type="match status" value="1"/>
</dbReference>
<dbReference type="PANTHER" id="PTHR46189">
    <property type="entry name" value="LD41958P"/>
    <property type="match status" value="1"/>
</dbReference>
<dbReference type="InterPro" id="IPR042234">
    <property type="entry name" value="WDFY1/WDFY2"/>
</dbReference>
<evidence type="ECO:0000256" key="4">
    <source>
        <dbReference type="ARBA" id="ARBA00022771"/>
    </source>
</evidence>
<dbReference type="OMA" id="ITASEDX"/>
<evidence type="ECO:0000256" key="7">
    <source>
        <dbReference type="PROSITE-ProRule" id="PRU00221"/>
    </source>
</evidence>
<keyword evidence="2" id="KW-0479">Metal-binding</keyword>
<evidence type="ECO:0000313" key="10">
    <source>
        <dbReference type="WBParaSite" id="nRc.2.0.1.t19129-RA"/>
    </source>
</evidence>
<dbReference type="Gene3D" id="3.30.40.10">
    <property type="entry name" value="Zinc/RING finger domain, C3HC4 (zinc finger)"/>
    <property type="match status" value="1"/>
</dbReference>
<dbReference type="SMART" id="SM00064">
    <property type="entry name" value="FYVE"/>
    <property type="match status" value="1"/>
</dbReference>
<evidence type="ECO:0000313" key="9">
    <source>
        <dbReference type="Proteomes" id="UP000887565"/>
    </source>
</evidence>
<dbReference type="Proteomes" id="UP000887565">
    <property type="component" value="Unplaced"/>
</dbReference>
<evidence type="ECO:0000256" key="6">
    <source>
        <dbReference type="PROSITE-ProRule" id="PRU00091"/>
    </source>
</evidence>
<keyword evidence="1 7" id="KW-0853">WD repeat</keyword>
<name>A0A915IZ64_ROMCU</name>
<dbReference type="PROSITE" id="PS00678">
    <property type="entry name" value="WD_REPEATS_1"/>
    <property type="match status" value="1"/>
</dbReference>
<evidence type="ECO:0000256" key="5">
    <source>
        <dbReference type="ARBA" id="ARBA00022833"/>
    </source>
</evidence>
<dbReference type="PANTHER" id="PTHR46189:SF1">
    <property type="entry name" value="LD41958P"/>
    <property type="match status" value="1"/>
</dbReference>
<dbReference type="SUPFAM" id="SSF50978">
    <property type="entry name" value="WD40 repeat-like"/>
    <property type="match status" value="1"/>
</dbReference>
<proteinExistence type="predicted"/>
<dbReference type="InterPro" id="IPR036322">
    <property type="entry name" value="WD40_repeat_dom_sf"/>
</dbReference>